<comment type="function">
    <text evidence="6">MFS transporter; part of the gene cluster that mediates the biosynthesis of cercosporin, a light-activated, non-host-selective toxin. The perylenequinone chromophore of cercosporin absorbs light energy to attain an electronically-activated triplet state and produces active oxygen species such as the hydroxyl radical, superoxide, hydrogen peroxide or singlet oxygen upon reaction with oxygen molecules. These reactive oxygen species cause damage to various cellular components including lipids, proteins and nucleic acids. Responsible for secretion and accumulation of cercosporin, but does not play any roles in self-protection against the toxicity of cercosporin.</text>
</comment>
<dbReference type="InterPro" id="IPR011701">
    <property type="entry name" value="MFS"/>
</dbReference>
<evidence type="ECO:0000313" key="12">
    <source>
        <dbReference type="EMBL" id="KAK5114837.1"/>
    </source>
</evidence>
<evidence type="ECO:0000256" key="5">
    <source>
        <dbReference type="ARBA" id="ARBA00038347"/>
    </source>
</evidence>
<feature type="region of interest" description="Disordered" evidence="9">
    <location>
        <begin position="79"/>
        <end position="114"/>
    </location>
</feature>
<gene>
    <name evidence="12" type="ORF">LTR62_001994</name>
</gene>
<evidence type="ECO:0000259" key="11">
    <source>
        <dbReference type="PROSITE" id="PS50850"/>
    </source>
</evidence>
<evidence type="ECO:0000256" key="7">
    <source>
        <dbReference type="ARBA" id="ARBA00069139"/>
    </source>
</evidence>
<keyword evidence="2 10" id="KW-0812">Transmembrane</keyword>
<dbReference type="AlphaFoldDB" id="A0AAN7TT94"/>
<evidence type="ECO:0000256" key="4">
    <source>
        <dbReference type="ARBA" id="ARBA00023136"/>
    </source>
</evidence>
<evidence type="ECO:0000256" key="3">
    <source>
        <dbReference type="ARBA" id="ARBA00022989"/>
    </source>
</evidence>
<feature type="transmembrane region" description="Helical" evidence="10">
    <location>
        <begin position="494"/>
        <end position="518"/>
    </location>
</feature>
<dbReference type="GO" id="GO:0005886">
    <property type="term" value="C:plasma membrane"/>
    <property type="evidence" value="ECO:0007669"/>
    <property type="project" value="TreeGrafter"/>
</dbReference>
<evidence type="ECO:0000256" key="10">
    <source>
        <dbReference type="SAM" id="Phobius"/>
    </source>
</evidence>
<feature type="compositionally biased region" description="Low complexity" evidence="9">
    <location>
        <begin position="84"/>
        <end position="99"/>
    </location>
</feature>
<comment type="subcellular location">
    <subcellularLocation>
        <location evidence="1">Membrane</location>
        <topology evidence="1">Multi-pass membrane protein</topology>
    </subcellularLocation>
</comment>
<feature type="transmembrane region" description="Helical" evidence="10">
    <location>
        <begin position="241"/>
        <end position="263"/>
    </location>
</feature>
<evidence type="ECO:0000256" key="2">
    <source>
        <dbReference type="ARBA" id="ARBA00022692"/>
    </source>
</evidence>
<keyword evidence="3 10" id="KW-1133">Transmembrane helix</keyword>
<dbReference type="Pfam" id="PF07690">
    <property type="entry name" value="MFS_1"/>
    <property type="match status" value="1"/>
</dbReference>
<dbReference type="InterPro" id="IPR020846">
    <property type="entry name" value="MFS_dom"/>
</dbReference>
<dbReference type="EMBL" id="JAVRRL010000015">
    <property type="protein sequence ID" value="KAK5114837.1"/>
    <property type="molecule type" value="Genomic_DNA"/>
</dbReference>
<dbReference type="FunFam" id="1.20.1250.20:FF:000011">
    <property type="entry name" value="MFS multidrug transporter, putative"/>
    <property type="match status" value="1"/>
</dbReference>
<feature type="transmembrane region" description="Helical" evidence="10">
    <location>
        <begin position="429"/>
        <end position="449"/>
    </location>
</feature>
<dbReference type="PROSITE" id="PS50850">
    <property type="entry name" value="MFS"/>
    <property type="match status" value="1"/>
</dbReference>
<feature type="transmembrane region" description="Helical" evidence="10">
    <location>
        <begin position="562"/>
        <end position="582"/>
    </location>
</feature>
<dbReference type="PANTHER" id="PTHR23502:SF23">
    <property type="entry name" value="FLUCONAZOLE RESISTANCE PROTEIN 1"/>
    <property type="match status" value="1"/>
</dbReference>
<reference evidence="12" key="1">
    <citation type="submission" date="2023-08" db="EMBL/GenBank/DDBJ databases">
        <title>Black Yeasts Isolated from many extreme environments.</title>
        <authorList>
            <person name="Coleine C."/>
            <person name="Stajich J.E."/>
            <person name="Selbmann L."/>
        </authorList>
    </citation>
    <scope>NUCLEOTIDE SEQUENCE</scope>
    <source>
        <strain evidence="12">CCFEE 5401</strain>
    </source>
</reference>
<name>A0AAN7TT94_9PEZI</name>
<accession>A0AAN7TT94</accession>
<feature type="transmembrane region" description="Helical" evidence="10">
    <location>
        <begin position="216"/>
        <end position="235"/>
    </location>
</feature>
<dbReference type="Proteomes" id="UP001310890">
    <property type="component" value="Unassembled WGS sequence"/>
</dbReference>
<evidence type="ECO:0000313" key="13">
    <source>
        <dbReference type="Proteomes" id="UP001310890"/>
    </source>
</evidence>
<dbReference type="Gene3D" id="1.20.1250.20">
    <property type="entry name" value="MFS general substrate transporter like domains"/>
    <property type="match status" value="1"/>
</dbReference>
<feature type="transmembrane region" description="Helical" evidence="10">
    <location>
        <begin position="172"/>
        <end position="195"/>
    </location>
</feature>
<keyword evidence="4 10" id="KW-0472">Membrane</keyword>
<organism evidence="12 13">
    <name type="scientific">Meristemomyces frigidus</name>
    <dbReference type="NCBI Taxonomy" id="1508187"/>
    <lineage>
        <taxon>Eukaryota</taxon>
        <taxon>Fungi</taxon>
        <taxon>Dikarya</taxon>
        <taxon>Ascomycota</taxon>
        <taxon>Pezizomycotina</taxon>
        <taxon>Dothideomycetes</taxon>
        <taxon>Dothideomycetidae</taxon>
        <taxon>Mycosphaerellales</taxon>
        <taxon>Teratosphaeriaceae</taxon>
        <taxon>Meristemomyces</taxon>
    </lineage>
</organism>
<evidence type="ECO:0000256" key="8">
    <source>
        <dbReference type="ARBA" id="ARBA00077167"/>
    </source>
</evidence>
<dbReference type="InterPro" id="IPR036259">
    <property type="entry name" value="MFS_trans_sf"/>
</dbReference>
<comment type="similarity">
    <text evidence="5">Belongs to the major facilitator superfamily. CAR1 family.</text>
</comment>
<feature type="transmembrane region" description="Helical" evidence="10">
    <location>
        <begin position="469"/>
        <end position="488"/>
    </location>
</feature>
<protein>
    <recommendedName>
        <fullName evidence="7">Cercosporin MFS transporter CTB4</fullName>
    </recommendedName>
    <alternativeName>
        <fullName evidence="8">Cercosporin toxin biosynthesis cluster protein 4</fullName>
    </alternativeName>
</protein>
<feature type="transmembrane region" description="Helical" evidence="10">
    <location>
        <begin position="317"/>
        <end position="341"/>
    </location>
</feature>
<dbReference type="CDD" id="cd17323">
    <property type="entry name" value="MFS_Tpo1_MDR_like"/>
    <property type="match status" value="1"/>
</dbReference>
<proteinExistence type="inferred from homology"/>
<feature type="transmembrane region" description="Helical" evidence="10">
    <location>
        <begin position="275"/>
        <end position="297"/>
    </location>
</feature>
<feature type="transmembrane region" description="Helical" evidence="10">
    <location>
        <begin position="146"/>
        <end position="166"/>
    </location>
</feature>
<dbReference type="PANTHER" id="PTHR23502">
    <property type="entry name" value="MAJOR FACILITATOR SUPERFAMILY"/>
    <property type="match status" value="1"/>
</dbReference>
<feature type="transmembrane region" description="Helical" evidence="10">
    <location>
        <begin position="390"/>
        <end position="409"/>
    </location>
</feature>
<dbReference type="GO" id="GO:0015244">
    <property type="term" value="F:fluconazole transmembrane transporter activity"/>
    <property type="evidence" value="ECO:0007669"/>
    <property type="project" value="TreeGrafter"/>
</dbReference>
<sequence length="604" mass="67381">MAELFRDTAFGHFVRLITKKKVFQYPEEVDPSIWTRFIDEKKSGYLAHHGDTNPPEDEEANAQMEGIQGIRTREDQFTLQAPANRNSVSRNSTSSSRTRVGSDGEDINHVSGIKVDPEHGRDRHLVTWYGDKDPENPLNWSRAKKFFVTFEICLLTLSVYIGSAIYSAGTQSVMATFGVSQVAATLGLCLFVAGYGLGPMLWSPMSEIPQVGRNPIYIGTLAVFVVFQVPTALSVNFGMLLAFRFLTGFFGSPVLATGGASLADMYAPKKRAYAMAIWGIFAVSGPVLGPLVGGFAVEYGFIEGGFTAPWTWPIWELMWLSGFCLVFLFFLLPETSANNILVRRTKRLRKLTGDDKLVCEPELMSESMTGKEILQISIIKPVTMNFTEPMVFLLNLYIALIYGLLYIWFESFVIVFVQIYGFTLGQEGLAYLGILVGSLVVIAPFFAWLRFYLEPRFDEEGNIQPEKRLIPAFVGCWCIPLCLFWFGWTARADIHWIVPIIGTSFFSIGAFLLFSSVLNYLPDAYPDKAASVLAGNDLFRSSFGAGFPLFANAMFTKLGVNWASSLLGFLSIAFIPIPFLLYKFGPTLRNKYSKAARKDPDYKG</sequence>
<comment type="caution">
    <text evidence="12">The sequence shown here is derived from an EMBL/GenBank/DDBJ whole genome shotgun (WGS) entry which is preliminary data.</text>
</comment>
<dbReference type="SUPFAM" id="SSF103473">
    <property type="entry name" value="MFS general substrate transporter"/>
    <property type="match status" value="1"/>
</dbReference>
<dbReference type="GO" id="GO:1990961">
    <property type="term" value="P:xenobiotic detoxification by transmembrane export across the plasma membrane"/>
    <property type="evidence" value="ECO:0007669"/>
    <property type="project" value="TreeGrafter"/>
</dbReference>
<evidence type="ECO:0000256" key="1">
    <source>
        <dbReference type="ARBA" id="ARBA00004141"/>
    </source>
</evidence>
<evidence type="ECO:0000256" key="6">
    <source>
        <dbReference type="ARBA" id="ARBA00053977"/>
    </source>
</evidence>
<evidence type="ECO:0000256" key="9">
    <source>
        <dbReference type="SAM" id="MobiDB-lite"/>
    </source>
</evidence>
<feature type="domain" description="Major facilitator superfamily (MFS) profile" evidence="11">
    <location>
        <begin position="148"/>
        <end position="591"/>
    </location>
</feature>